<dbReference type="AlphaFoldDB" id="A0A061J4M6"/>
<dbReference type="InterPro" id="IPR001680">
    <property type="entry name" value="WD40_rpt"/>
</dbReference>
<dbReference type="SMART" id="SM00320">
    <property type="entry name" value="WD40"/>
    <property type="match status" value="5"/>
</dbReference>
<evidence type="ECO:0000313" key="3">
    <source>
        <dbReference type="EMBL" id="ESL09824.1"/>
    </source>
</evidence>
<feature type="region of interest" description="Disordered" evidence="2">
    <location>
        <begin position="1"/>
        <end position="50"/>
    </location>
</feature>
<proteinExistence type="predicted"/>
<dbReference type="Pfam" id="PF00400">
    <property type="entry name" value="WD40"/>
    <property type="match status" value="1"/>
</dbReference>
<sequence>MDCMVEKEPRKEGHHNTGSSAGCGHTRVSPSLRMTRSDVSSDPRSDTLVEARRLPLPLPPSEGHTTGIFVPEEAPNLPDGMALPTPAASLRDNYKEKNSSIHSSNLSITVAGINTDWARQKAAKHREDFESSQLASSEARATVEKDAACDADLSFKRSSRQAKRDGSMTHSTVVSQGQDLAFNPSLNATNWCAPNSTMEVDRADGRPRTQLSELFPLVTDNSAQGGRRGCGAEAHADTTCLFLTILGMSPLHSNTCIVHPFVRIWLVNGVTGDNLIESDGGVAPFVVTHPVDIRLRGTRAPWWGAEFTLRVNSRVVRDVSCNAVFLLEVLDVGTETIHGFPLWRDGLYPICWGFLKLHDVHGRLNARDRLQLQMFSFPQRTSCFTRLMQMLPSFCFPNSSSFSSQSIWTGAGNVSPSGTNSFCAASDAANQVSFTNGCPPEIFFVYRNSCNRKVPHSTGMLISLKESDKGDYRPRETPIFPYEEYLLNQLSVPEEIQPNSLVSMSHSAPRMRRTRGALLCLINAVALSKCYLREKQERVVPPTVLLQRVQIRGRVSCVAFSDDGAAVAMGVTCGLEHVVQLRHAFMPEIPVLGVFRGHAGHIHHLAFCNDDKLLLSCSSDKTVRVWRCDMPSSPMEANTGSESNCFCTLPHSFPVYSGIFYKRHIITCGYDPRMLVWSYDKDSSEKPEKMNLDAALRRTSRRERQRTPRGSVMLATGSLSFSETDSLGGELVYATSGDDGAIICSVCASQCNRVWSVDVLGNVLVWRALYEDTHDGKRLWQMTVRHRLKCNGATSVEARGGRVLVRCAHLPVAYLFDASNCQLMHEVALHQRPYVPALTLLPDGEAIVAGTKDGKLLSWECASGTLCTPREGYGKVQVNFLIRSIVWSGDQQLCLILGTEGGGGHVNSDTNAHMTSVAIVGTPRTTESVIFCSDAHASDHFRARFGGELTARQGSRKFARDDSVAATATTGETRRFSRVSLAPDENVSGKKGIRMAQIIALWRGIVGQHRHLKQRDVDVDEVRPHPAEVYIVDDR</sequence>
<comment type="caution">
    <text evidence="3">The sequence shown here is derived from an EMBL/GenBank/DDBJ whole genome shotgun (WGS) entry which is preliminary data.</text>
</comment>
<dbReference type="PROSITE" id="PS51257">
    <property type="entry name" value="PROKAR_LIPOPROTEIN"/>
    <property type="match status" value="1"/>
</dbReference>
<dbReference type="InterPro" id="IPR036322">
    <property type="entry name" value="WD40_repeat_dom_sf"/>
</dbReference>
<accession>A0A061J4M6</accession>
<evidence type="ECO:0000313" key="4">
    <source>
        <dbReference type="Proteomes" id="UP000031737"/>
    </source>
</evidence>
<dbReference type="SUPFAM" id="SSF50978">
    <property type="entry name" value="WD40 repeat-like"/>
    <property type="match status" value="1"/>
</dbReference>
<feature type="repeat" description="WD" evidence="1">
    <location>
        <begin position="595"/>
        <end position="626"/>
    </location>
</feature>
<name>A0A061J4M6_TRYRA</name>
<dbReference type="PROSITE" id="PS50294">
    <property type="entry name" value="WD_REPEATS_REGION"/>
    <property type="match status" value="1"/>
</dbReference>
<dbReference type="PROSITE" id="PS50082">
    <property type="entry name" value="WD_REPEATS_2"/>
    <property type="match status" value="1"/>
</dbReference>
<dbReference type="Gene3D" id="2.130.10.10">
    <property type="entry name" value="YVTN repeat-like/Quinoprotein amine dehydrogenase"/>
    <property type="match status" value="2"/>
</dbReference>
<dbReference type="EMBL" id="AUPL01002451">
    <property type="protein sequence ID" value="ESL09824.1"/>
    <property type="molecule type" value="Genomic_DNA"/>
</dbReference>
<dbReference type="VEuPathDB" id="TriTrypDB:TRSC58_02451"/>
<feature type="compositionally biased region" description="Basic and acidic residues" evidence="2">
    <location>
        <begin position="35"/>
        <end position="50"/>
    </location>
</feature>
<feature type="compositionally biased region" description="Basic and acidic residues" evidence="2">
    <location>
        <begin position="1"/>
        <end position="15"/>
    </location>
</feature>
<organism evidence="3 4">
    <name type="scientific">Trypanosoma rangeli SC58</name>
    <dbReference type="NCBI Taxonomy" id="429131"/>
    <lineage>
        <taxon>Eukaryota</taxon>
        <taxon>Discoba</taxon>
        <taxon>Euglenozoa</taxon>
        <taxon>Kinetoplastea</taxon>
        <taxon>Metakinetoplastina</taxon>
        <taxon>Trypanosomatida</taxon>
        <taxon>Trypanosomatidae</taxon>
        <taxon>Trypanosoma</taxon>
        <taxon>Herpetosoma</taxon>
    </lineage>
</organism>
<dbReference type="Proteomes" id="UP000031737">
    <property type="component" value="Unassembled WGS sequence"/>
</dbReference>
<evidence type="ECO:0000256" key="1">
    <source>
        <dbReference type="PROSITE-ProRule" id="PRU00221"/>
    </source>
</evidence>
<keyword evidence="1" id="KW-0853">WD repeat</keyword>
<dbReference type="InterPro" id="IPR015943">
    <property type="entry name" value="WD40/YVTN_repeat-like_dom_sf"/>
</dbReference>
<evidence type="ECO:0000256" key="2">
    <source>
        <dbReference type="SAM" id="MobiDB-lite"/>
    </source>
</evidence>
<dbReference type="GO" id="GO:0036064">
    <property type="term" value="C:ciliary basal body"/>
    <property type="evidence" value="ECO:0007669"/>
    <property type="project" value="TreeGrafter"/>
</dbReference>
<keyword evidence="4" id="KW-1185">Reference proteome</keyword>
<dbReference type="GO" id="GO:0044458">
    <property type="term" value="P:motile cilium assembly"/>
    <property type="evidence" value="ECO:0007669"/>
    <property type="project" value="TreeGrafter"/>
</dbReference>
<dbReference type="OrthoDB" id="400at2759"/>
<dbReference type="InterPro" id="IPR052803">
    <property type="entry name" value="Cilium-Associated_Jouberin"/>
</dbReference>
<dbReference type="PANTHER" id="PTHR44499:SF1">
    <property type="entry name" value="JOUBERIN"/>
    <property type="match status" value="1"/>
</dbReference>
<gene>
    <name evidence="3" type="ORF">TRSC58_02451</name>
</gene>
<reference evidence="3 4" key="1">
    <citation type="submission" date="2013-07" db="EMBL/GenBank/DDBJ databases">
        <authorList>
            <person name="Stoco P.H."/>
            <person name="Wagner G."/>
            <person name="Gerber A."/>
            <person name="Zaha A."/>
            <person name="Thompson C."/>
            <person name="Bartholomeu D.C."/>
            <person name="Luckemeyer D.D."/>
            <person name="Bahia D."/>
            <person name="Loreto E."/>
            <person name="Prestes E.B."/>
            <person name="Lima F.M."/>
            <person name="Rodrigues-Luiz G."/>
            <person name="Vallejo G.A."/>
            <person name="Filho J.F."/>
            <person name="Monteiro K.M."/>
            <person name="Tyler K.M."/>
            <person name="de Almeida L.G."/>
            <person name="Ortiz M.F."/>
            <person name="Siervo M.A."/>
            <person name="de Moraes M.H."/>
            <person name="Cunha O.L."/>
            <person name="Mendonca-Neto R."/>
            <person name="Silva R."/>
            <person name="Teixeira S.M."/>
            <person name="Murta S.M."/>
            <person name="Sincero T.C."/>
            <person name="Mendes T.A."/>
            <person name="Urmenyi T.P."/>
            <person name="Silva V.G."/>
            <person name="da Rocha W.D."/>
            <person name="Andersson B."/>
            <person name="Romanha A.J."/>
            <person name="Steindel M."/>
            <person name="de Vasconcelos A.T."/>
            <person name="Grisard E.C."/>
        </authorList>
    </citation>
    <scope>NUCLEOTIDE SEQUENCE [LARGE SCALE GENOMIC DNA]</scope>
    <source>
        <strain evidence="3 4">SC58</strain>
    </source>
</reference>
<dbReference type="PANTHER" id="PTHR44499">
    <property type="entry name" value="JOUBERIN"/>
    <property type="match status" value="1"/>
</dbReference>
<protein>
    <submittedName>
        <fullName evidence="3">Uncharacterized protein</fullName>
    </submittedName>
</protein>